<accession>W8W2G5</accession>
<dbReference type="KEGG" id="vg:18501519"/>
<feature type="region of interest" description="Disordered" evidence="1">
    <location>
        <begin position="25"/>
        <end position="120"/>
    </location>
</feature>
<dbReference type="OrthoDB" id="15540at10239"/>
<dbReference type="InterPro" id="IPR014901">
    <property type="entry name" value="2-cysteine_adaptor"/>
</dbReference>
<evidence type="ECO:0000259" key="2">
    <source>
        <dbReference type="Pfam" id="PF08793"/>
    </source>
</evidence>
<organism evidence="3 4">
    <name type="scientific">Invertebrate iridovirus 25</name>
    <dbReference type="NCBI Taxonomy" id="1301280"/>
    <lineage>
        <taxon>Viruses</taxon>
        <taxon>Varidnaviria</taxon>
        <taxon>Bamfordvirae</taxon>
        <taxon>Nucleocytoviricota</taxon>
        <taxon>Megaviricetes</taxon>
        <taxon>Pimascovirales</taxon>
        <taxon>Pimascovirales incertae sedis</taxon>
        <taxon>Iridoviridae</taxon>
        <taxon>Betairidovirinae</taxon>
        <taxon>Chloriridovirus</taxon>
        <taxon>Chloriridovirus simulium2</taxon>
    </lineage>
</organism>
<evidence type="ECO:0000313" key="4">
    <source>
        <dbReference type="Proteomes" id="UP000097612"/>
    </source>
</evidence>
<name>W8W2G5_9VIRU</name>
<protein>
    <recommendedName>
        <fullName evidence="2">2-cysteine adaptor domain-containing protein</fullName>
    </recommendedName>
</protein>
<dbReference type="GeneID" id="18501519"/>
<evidence type="ECO:0000313" key="3">
    <source>
        <dbReference type="EMBL" id="CCV02165.1"/>
    </source>
</evidence>
<feature type="domain" description="2-cysteine adaptor" evidence="2">
    <location>
        <begin position="4"/>
        <end position="37"/>
    </location>
</feature>
<dbReference type="EMBL" id="HF920635">
    <property type="protein sequence ID" value="CCV02165.1"/>
    <property type="molecule type" value="Genomic_DNA"/>
</dbReference>
<keyword evidence="4" id="KW-1185">Reference proteome</keyword>
<dbReference type="Proteomes" id="UP000097612">
    <property type="component" value="Segment"/>
</dbReference>
<dbReference type="Pfam" id="PF08793">
    <property type="entry name" value="2C_adapt"/>
    <property type="match status" value="1"/>
</dbReference>
<feature type="compositionally biased region" description="Low complexity" evidence="1">
    <location>
        <begin position="68"/>
        <end position="113"/>
    </location>
</feature>
<proteinExistence type="predicted"/>
<gene>
    <name evidence="3" type="primary">147R</name>
    <name evidence="3" type="ORF">IIV25_147R</name>
</gene>
<evidence type="ECO:0000256" key="1">
    <source>
        <dbReference type="SAM" id="MobiDB-lite"/>
    </source>
</evidence>
<reference evidence="3 4" key="1">
    <citation type="journal article" date="2013" name="Arch. Virol.">
        <title>Complete genome sequence of invertebrate iridovirus IIV-25 isolated from a blackfly larva.</title>
        <authorList>
            <person name="Piegu B."/>
            <person name="Guizard S."/>
            <person name="Spears T."/>
            <person name="Cruaud C."/>
            <person name="Couloux A."/>
            <person name="Bideshi D.K."/>
            <person name="Federici B.A."/>
            <person name="Bigot Y."/>
        </authorList>
    </citation>
    <scope>NUCLEOTIDE SEQUENCE [LARGE SCALE GENOMIC DNA]</scope>
</reference>
<sequence>MANKCAMWHLQPLVNPVTNRKIKRGGLVYQKLEQECGPPPSGSRRRSPPPSGRRSPSPSRRRSPPPSGRRSPSPSRRRSPSPLRRSSSRRSPSPLRRSSSRRSPSPSRRSLPPQRQPELYCGNNAREQGLLNGTKVLGTRYQCLKKGIGRGLNEPIFSYSDEYSPIEEVKIFCGNGNVVPQNKDRFGTRDECLRKGFAVGQHQKYTRDGGIQRGPVVSEDRGWYKVYLPSALGPPVLGIRN</sequence>
<dbReference type="RefSeq" id="YP_009010680.1">
    <property type="nucleotide sequence ID" value="NC_023613.1"/>
</dbReference>